<proteinExistence type="predicted"/>
<organism evidence="2 3">
    <name type="scientific">Sporosarcina newyorkensis</name>
    <dbReference type="NCBI Taxonomy" id="759851"/>
    <lineage>
        <taxon>Bacteria</taxon>
        <taxon>Bacillati</taxon>
        <taxon>Bacillota</taxon>
        <taxon>Bacilli</taxon>
        <taxon>Bacillales</taxon>
        <taxon>Caryophanaceae</taxon>
        <taxon>Sporosarcina</taxon>
    </lineage>
</organism>
<feature type="transmembrane region" description="Helical" evidence="1">
    <location>
        <begin position="6"/>
        <end position="29"/>
    </location>
</feature>
<keyword evidence="1" id="KW-0472">Membrane</keyword>
<dbReference type="AlphaFoldDB" id="A0A1T4YMQ6"/>
<dbReference type="Proteomes" id="UP000190042">
    <property type="component" value="Unassembled WGS sequence"/>
</dbReference>
<accession>A0A1T4YMQ6</accession>
<keyword evidence="3" id="KW-1185">Reference proteome</keyword>
<protein>
    <submittedName>
        <fullName evidence="2">Uncharacterized protein</fullName>
    </submittedName>
</protein>
<feature type="transmembrane region" description="Helical" evidence="1">
    <location>
        <begin position="72"/>
        <end position="91"/>
    </location>
</feature>
<keyword evidence="1" id="KW-0812">Transmembrane</keyword>
<reference evidence="3" key="1">
    <citation type="submission" date="2017-02" db="EMBL/GenBank/DDBJ databases">
        <authorList>
            <person name="Varghese N."/>
            <person name="Submissions S."/>
        </authorList>
    </citation>
    <scope>NUCLEOTIDE SEQUENCE [LARGE SCALE GENOMIC DNA]</scope>
    <source>
        <strain evidence="3">DSM 23966</strain>
    </source>
</reference>
<feature type="transmembrane region" description="Helical" evidence="1">
    <location>
        <begin position="41"/>
        <end position="66"/>
    </location>
</feature>
<gene>
    <name evidence="2" type="ORF">SAMN04244570_2994</name>
</gene>
<sequence length="97" mass="10897">MLAYLTIFSVFVFTVVMSAAIGFLFYQVIYKFLPSTAIKNVLGAGLTVLISCIMTKLLLLGAWYFYVATSGVAFIFYVVFIVLSGNELFNFRNNHKN</sequence>
<keyword evidence="1" id="KW-1133">Transmembrane helix</keyword>
<evidence type="ECO:0000256" key="1">
    <source>
        <dbReference type="SAM" id="Phobius"/>
    </source>
</evidence>
<evidence type="ECO:0000313" key="3">
    <source>
        <dbReference type="Proteomes" id="UP000190042"/>
    </source>
</evidence>
<dbReference type="EMBL" id="FUYJ01000006">
    <property type="protein sequence ID" value="SKB02555.1"/>
    <property type="molecule type" value="Genomic_DNA"/>
</dbReference>
<dbReference type="RefSeq" id="WP_009497931.1">
    <property type="nucleotide sequence ID" value="NZ_FUYJ01000006.1"/>
</dbReference>
<evidence type="ECO:0000313" key="2">
    <source>
        <dbReference type="EMBL" id="SKB02555.1"/>
    </source>
</evidence>
<name>A0A1T4YMQ6_9BACL</name>